<dbReference type="Proteomes" id="UP000811246">
    <property type="component" value="Chromosome 6"/>
</dbReference>
<keyword evidence="2" id="KW-1133">Transmembrane helix</keyword>
<dbReference type="EMBL" id="CM031830">
    <property type="protein sequence ID" value="KAG6706954.1"/>
    <property type="molecule type" value="Genomic_DNA"/>
</dbReference>
<evidence type="ECO:0000256" key="1">
    <source>
        <dbReference type="ARBA" id="ARBA00023303"/>
    </source>
</evidence>
<dbReference type="PANTHER" id="PTHR45651:SF68">
    <property type="entry name" value="ION TRANSPORT DOMAIN-CONTAINING PROTEIN"/>
    <property type="match status" value="1"/>
</dbReference>
<evidence type="ECO:0000313" key="4">
    <source>
        <dbReference type="EMBL" id="KAG6706954.1"/>
    </source>
</evidence>
<sequence>MLAIYVYTCCMRMHIYNCYLSINLFWSIYITYIVLIRDMDIERQGRPKNDGTGSEKKTTTKMASKHVNHPLMMKIISTTLWLFKYFHWDVAFLEVCVVAVAVDPLFFYLPVVNDATKCITIDKTLKIIAICVRSFLDLIALGDLVARKINKNRHMKSSDYVINILSILPVHQVLMPIIFSEMSRSNIGIFLNTVVLSQYVPRILRIYRVWRIVNDTIVLPKNSATVEVINRSYKKVIPPKGLIIVMKAGLNLFLYLIASHALGAFWYFFSIRRETTCWQLAACEHDIGICSTSTSFKCGDGFGNYTFLNNYCPLEISNSTTFFDFGIFQEARQSGILASMDIPRKTLFCFWWGLRSLSSFGQNLETSPYFWENCFTVLISIFGLLLFLYFIGNLQVYMQWEVNDGLQKISKRLEEEDKAKVMSAKMGSIKGWISTIGLNDHELKDIIMGYVTPILLDREDQDNDIDTENPFPHLPKPIRRWIMSHLCLRLLRKIPMFKNEKEKLLSKITCKFLKQVQYNQNSYIVREGEPLDAIIFMVNGIVWTYTSNHGDKTDCLGKDGIFGSDQLVEWALESLKSSGLSNIPLSRRTLKCHTKVEAFCLMASDLKDMMSQYWWRFSIENIIKSDSEQLKHFAASSIKEAWRRHAINSSKIRPNQDAKPTHASSSCFEIFGLSTASMNRTK</sequence>
<evidence type="ECO:0000313" key="5">
    <source>
        <dbReference type="Proteomes" id="UP000811246"/>
    </source>
</evidence>
<dbReference type="GO" id="GO:0034220">
    <property type="term" value="P:monoatomic ion transmembrane transport"/>
    <property type="evidence" value="ECO:0007669"/>
    <property type="project" value="UniProtKB-KW"/>
</dbReference>
<dbReference type="CDD" id="cd00038">
    <property type="entry name" value="CAP_ED"/>
    <property type="match status" value="1"/>
</dbReference>
<evidence type="ECO:0000256" key="2">
    <source>
        <dbReference type="SAM" id="Phobius"/>
    </source>
</evidence>
<feature type="domain" description="Cyclic nucleotide-binding" evidence="3">
    <location>
        <begin position="496"/>
        <end position="568"/>
    </location>
</feature>
<comment type="caution">
    <text evidence="4">The sequence shown here is derived from an EMBL/GenBank/DDBJ whole genome shotgun (WGS) entry which is preliminary data.</text>
</comment>
<name>A0A922EN61_CARIL</name>
<accession>A0A922EN61</accession>
<keyword evidence="2" id="KW-0472">Membrane</keyword>
<keyword evidence="1" id="KW-0406">Ion transport</keyword>
<reference evidence="4" key="1">
    <citation type="submission" date="2021-01" db="EMBL/GenBank/DDBJ databases">
        <authorList>
            <person name="Lovell J.T."/>
            <person name="Bentley N."/>
            <person name="Bhattarai G."/>
            <person name="Jenkins J.W."/>
            <person name="Sreedasyam A."/>
            <person name="Alarcon Y."/>
            <person name="Bock C."/>
            <person name="Boston L."/>
            <person name="Carlson J."/>
            <person name="Cervantes K."/>
            <person name="Clermont K."/>
            <person name="Krom N."/>
            <person name="Kubenka K."/>
            <person name="Mamidi S."/>
            <person name="Mattison C."/>
            <person name="Monteros M."/>
            <person name="Pisani C."/>
            <person name="Plott C."/>
            <person name="Rajasekar S."/>
            <person name="Rhein H.S."/>
            <person name="Rohla C."/>
            <person name="Song M."/>
            <person name="Hilaire R.S."/>
            <person name="Shu S."/>
            <person name="Wells L."/>
            <person name="Wang X."/>
            <person name="Webber J."/>
            <person name="Heerema R.J."/>
            <person name="Klein P."/>
            <person name="Conner P."/>
            <person name="Grauke L."/>
            <person name="Grimwood J."/>
            <person name="Schmutz J."/>
            <person name="Randall J.J."/>
        </authorList>
    </citation>
    <scope>NUCLEOTIDE SEQUENCE</scope>
    <source>
        <tissue evidence="4">Leaf</tissue>
    </source>
</reference>
<keyword evidence="2" id="KW-0812">Transmembrane</keyword>
<proteinExistence type="predicted"/>
<dbReference type="AlphaFoldDB" id="A0A922EN61"/>
<feature type="transmembrane region" description="Helical" evidence="2">
    <location>
        <begin position="369"/>
        <end position="391"/>
    </location>
</feature>
<dbReference type="PROSITE" id="PS50042">
    <property type="entry name" value="CNMP_BINDING_3"/>
    <property type="match status" value="1"/>
</dbReference>
<dbReference type="PANTHER" id="PTHR45651">
    <property type="entry name" value="CYCLIC NUCLEOTIDE-GATED ION CHANNEL 15-RELATED-RELATED"/>
    <property type="match status" value="1"/>
</dbReference>
<keyword evidence="1" id="KW-0407">Ion channel</keyword>
<organism evidence="4 5">
    <name type="scientific">Carya illinoinensis</name>
    <name type="common">Pecan</name>
    <dbReference type="NCBI Taxonomy" id="32201"/>
    <lineage>
        <taxon>Eukaryota</taxon>
        <taxon>Viridiplantae</taxon>
        <taxon>Streptophyta</taxon>
        <taxon>Embryophyta</taxon>
        <taxon>Tracheophyta</taxon>
        <taxon>Spermatophyta</taxon>
        <taxon>Magnoliopsida</taxon>
        <taxon>eudicotyledons</taxon>
        <taxon>Gunneridae</taxon>
        <taxon>Pentapetalae</taxon>
        <taxon>rosids</taxon>
        <taxon>fabids</taxon>
        <taxon>Fagales</taxon>
        <taxon>Juglandaceae</taxon>
        <taxon>Carya</taxon>
    </lineage>
</organism>
<gene>
    <name evidence="4" type="ORF">I3842_06G008700</name>
</gene>
<protein>
    <recommendedName>
        <fullName evidence="3">Cyclic nucleotide-binding domain-containing protein</fullName>
    </recommendedName>
</protein>
<dbReference type="InterPro" id="IPR000595">
    <property type="entry name" value="cNMP-bd_dom"/>
</dbReference>
<feature type="transmembrane region" description="Helical" evidence="2">
    <location>
        <begin position="14"/>
        <end position="36"/>
    </location>
</feature>
<evidence type="ECO:0000259" key="3">
    <source>
        <dbReference type="PROSITE" id="PS50042"/>
    </source>
</evidence>
<feature type="transmembrane region" description="Helical" evidence="2">
    <location>
        <begin position="82"/>
        <end position="107"/>
    </location>
</feature>
<feature type="transmembrane region" description="Helical" evidence="2">
    <location>
        <begin position="250"/>
        <end position="269"/>
    </location>
</feature>
<feature type="transmembrane region" description="Helical" evidence="2">
    <location>
        <begin position="158"/>
        <end position="179"/>
    </location>
</feature>
<keyword evidence="1" id="KW-0813">Transport</keyword>
<dbReference type="GO" id="GO:0016020">
    <property type="term" value="C:membrane"/>
    <property type="evidence" value="ECO:0007669"/>
    <property type="project" value="UniProtKB-SubCell"/>
</dbReference>